<dbReference type="GO" id="GO:0005634">
    <property type="term" value="C:nucleus"/>
    <property type="evidence" value="ECO:0007669"/>
    <property type="project" value="UniProtKB-SubCell"/>
</dbReference>
<proteinExistence type="inferred from homology"/>
<feature type="DNA-binding region" description="Homeobox" evidence="7">
    <location>
        <begin position="93"/>
        <end position="152"/>
    </location>
</feature>
<gene>
    <name evidence="11" type="ORF">GPM918_LOCUS5222</name>
    <name evidence="12" type="ORF">OVA965_LOCUS9016</name>
    <name evidence="13" type="ORF">SRO942_LOCUS5222</name>
    <name evidence="14" type="ORF">TMI583_LOCUS9012</name>
</gene>
<dbReference type="Proteomes" id="UP000677228">
    <property type="component" value="Unassembled WGS sequence"/>
</dbReference>
<keyword evidence="5 7" id="KW-0371">Homeobox</keyword>
<dbReference type="InterPro" id="IPR017970">
    <property type="entry name" value="Homeobox_CS"/>
</dbReference>
<comment type="caution">
    <text evidence="11">The sequence shown here is derived from an EMBL/GenBank/DDBJ whole genome shotgun (WGS) entry which is preliminary data.</text>
</comment>
<comment type="similarity">
    <text evidence="2">Belongs to the paired homeobox family. Bicoid subfamily.</text>
</comment>
<evidence type="ECO:0000256" key="9">
    <source>
        <dbReference type="SAM" id="MobiDB-lite"/>
    </source>
</evidence>
<dbReference type="SMART" id="SM00389">
    <property type="entry name" value="HOX"/>
    <property type="match status" value="1"/>
</dbReference>
<keyword evidence="4 7" id="KW-0238">DNA-binding</keyword>
<dbReference type="Pfam" id="PF00046">
    <property type="entry name" value="Homeodomain"/>
    <property type="match status" value="1"/>
</dbReference>
<dbReference type="Gene3D" id="1.10.10.60">
    <property type="entry name" value="Homeodomain-like"/>
    <property type="match status" value="1"/>
</dbReference>
<sequence>MCTSNETLSYLSTTPCMFDPHSFINHLHYNSYQEEPPNYQRYHHLGDVRTCESPSHPKTDNKLKRECVKDEDDEDSGEGNDIREQVNDTKKRQRRLRTHFSATQLQQLETTFSYNLYPDLTLREDLAQLINLTEAKVKVWFKNRRAKWRKRQKKANYSLNIQPLVYQEWKAKSPPLSTSYDSWTSTTTFTSSPMSSSIYYPTSSNYSSNDLHPLTQALQHKATMNESCFQLYDSNYLPYTNNTFINSCTATNLNT</sequence>
<dbReference type="PROSITE" id="PS50071">
    <property type="entry name" value="HOMEOBOX_2"/>
    <property type="match status" value="1"/>
</dbReference>
<keyword evidence="3" id="KW-0217">Developmental protein</keyword>
<feature type="compositionally biased region" description="Basic and acidic residues" evidence="9">
    <location>
        <begin position="80"/>
        <end position="90"/>
    </location>
</feature>
<keyword evidence="15" id="KW-1185">Reference proteome</keyword>
<evidence type="ECO:0000259" key="10">
    <source>
        <dbReference type="PROSITE" id="PS50071"/>
    </source>
</evidence>
<dbReference type="GO" id="GO:0009653">
    <property type="term" value="P:anatomical structure morphogenesis"/>
    <property type="evidence" value="ECO:0007669"/>
    <property type="project" value="TreeGrafter"/>
</dbReference>
<comment type="subcellular location">
    <subcellularLocation>
        <location evidence="1 7 8">Nucleus</location>
    </subcellularLocation>
</comment>
<dbReference type="EMBL" id="CAJOBC010000747">
    <property type="protein sequence ID" value="CAF3621445.1"/>
    <property type="molecule type" value="Genomic_DNA"/>
</dbReference>
<evidence type="ECO:0000256" key="5">
    <source>
        <dbReference type="ARBA" id="ARBA00023155"/>
    </source>
</evidence>
<evidence type="ECO:0000256" key="1">
    <source>
        <dbReference type="ARBA" id="ARBA00004123"/>
    </source>
</evidence>
<feature type="domain" description="Homeobox" evidence="10">
    <location>
        <begin position="91"/>
        <end position="151"/>
    </location>
</feature>
<evidence type="ECO:0000256" key="2">
    <source>
        <dbReference type="ARBA" id="ARBA00006503"/>
    </source>
</evidence>
<dbReference type="SUPFAM" id="SSF46689">
    <property type="entry name" value="Homeodomain-like"/>
    <property type="match status" value="1"/>
</dbReference>
<dbReference type="AlphaFoldDB" id="A0A813V853"/>
<evidence type="ECO:0000256" key="8">
    <source>
        <dbReference type="RuleBase" id="RU000682"/>
    </source>
</evidence>
<dbReference type="InterPro" id="IPR009057">
    <property type="entry name" value="Homeodomain-like_sf"/>
</dbReference>
<feature type="compositionally biased region" description="Acidic residues" evidence="9">
    <location>
        <begin position="69"/>
        <end position="78"/>
    </location>
</feature>
<protein>
    <recommendedName>
        <fullName evidence="10">Homeobox domain-containing protein</fullName>
    </recommendedName>
</protein>
<keyword evidence="6 7" id="KW-0539">Nucleus</keyword>
<evidence type="ECO:0000313" key="12">
    <source>
        <dbReference type="EMBL" id="CAF0888833.1"/>
    </source>
</evidence>
<reference evidence="11" key="1">
    <citation type="submission" date="2021-02" db="EMBL/GenBank/DDBJ databases">
        <authorList>
            <person name="Nowell W R."/>
        </authorList>
    </citation>
    <scope>NUCLEOTIDE SEQUENCE</scope>
</reference>
<dbReference type="OrthoDB" id="6159439at2759"/>
<evidence type="ECO:0000313" key="11">
    <source>
        <dbReference type="EMBL" id="CAF0834331.1"/>
    </source>
</evidence>
<dbReference type="EMBL" id="CAJNOK010003123">
    <property type="protein sequence ID" value="CAF0888833.1"/>
    <property type="molecule type" value="Genomic_DNA"/>
</dbReference>
<dbReference type="Proteomes" id="UP000663829">
    <property type="component" value="Unassembled WGS sequence"/>
</dbReference>
<dbReference type="EMBL" id="CAJNOQ010000747">
    <property type="protein sequence ID" value="CAF0834331.1"/>
    <property type="molecule type" value="Genomic_DNA"/>
</dbReference>
<dbReference type="PANTHER" id="PTHR45882:SF3">
    <property type="entry name" value="PITUITARY HOMEOBOX HOMOLOG PTX1"/>
    <property type="match status" value="1"/>
</dbReference>
<dbReference type="PROSITE" id="PS00027">
    <property type="entry name" value="HOMEOBOX_1"/>
    <property type="match status" value="1"/>
</dbReference>
<evidence type="ECO:0000256" key="6">
    <source>
        <dbReference type="ARBA" id="ARBA00023242"/>
    </source>
</evidence>
<dbReference type="FunFam" id="1.10.10.60:FF:000679">
    <property type="entry name" value="Homeobox protein aristaless"/>
    <property type="match status" value="1"/>
</dbReference>
<dbReference type="InterPro" id="IPR001356">
    <property type="entry name" value="HD"/>
</dbReference>
<evidence type="ECO:0000256" key="3">
    <source>
        <dbReference type="ARBA" id="ARBA00022473"/>
    </source>
</evidence>
<evidence type="ECO:0000313" key="14">
    <source>
        <dbReference type="EMBL" id="CAF3671407.1"/>
    </source>
</evidence>
<organism evidence="11 15">
    <name type="scientific">Didymodactylos carnosus</name>
    <dbReference type="NCBI Taxonomy" id="1234261"/>
    <lineage>
        <taxon>Eukaryota</taxon>
        <taxon>Metazoa</taxon>
        <taxon>Spiralia</taxon>
        <taxon>Gnathifera</taxon>
        <taxon>Rotifera</taxon>
        <taxon>Eurotatoria</taxon>
        <taxon>Bdelloidea</taxon>
        <taxon>Philodinida</taxon>
        <taxon>Philodinidae</taxon>
        <taxon>Didymodactylos</taxon>
    </lineage>
</organism>
<dbReference type="GO" id="GO:0000978">
    <property type="term" value="F:RNA polymerase II cis-regulatory region sequence-specific DNA binding"/>
    <property type="evidence" value="ECO:0007669"/>
    <property type="project" value="TreeGrafter"/>
</dbReference>
<dbReference type="Proteomes" id="UP000681722">
    <property type="component" value="Unassembled WGS sequence"/>
</dbReference>
<feature type="compositionally biased region" description="Basic and acidic residues" evidence="9">
    <location>
        <begin position="48"/>
        <end position="68"/>
    </location>
</feature>
<dbReference type="EMBL" id="CAJOBA010003124">
    <property type="protein sequence ID" value="CAF3671407.1"/>
    <property type="molecule type" value="Genomic_DNA"/>
</dbReference>
<evidence type="ECO:0000256" key="7">
    <source>
        <dbReference type="PROSITE-ProRule" id="PRU00108"/>
    </source>
</evidence>
<dbReference type="GO" id="GO:0000981">
    <property type="term" value="F:DNA-binding transcription factor activity, RNA polymerase II-specific"/>
    <property type="evidence" value="ECO:0007669"/>
    <property type="project" value="InterPro"/>
</dbReference>
<feature type="region of interest" description="Disordered" evidence="9">
    <location>
        <begin position="48"/>
        <end position="94"/>
    </location>
</feature>
<evidence type="ECO:0000256" key="4">
    <source>
        <dbReference type="ARBA" id="ARBA00023125"/>
    </source>
</evidence>
<accession>A0A813V853</accession>
<dbReference type="PANTHER" id="PTHR45882">
    <property type="entry name" value="PITUITARY HOMEOBOX HOMOLOG PTX1"/>
    <property type="match status" value="1"/>
</dbReference>
<evidence type="ECO:0000313" key="13">
    <source>
        <dbReference type="EMBL" id="CAF3621445.1"/>
    </source>
</evidence>
<name>A0A813V853_9BILA</name>
<dbReference type="Proteomes" id="UP000682733">
    <property type="component" value="Unassembled WGS sequence"/>
</dbReference>
<evidence type="ECO:0000313" key="15">
    <source>
        <dbReference type="Proteomes" id="UP000663829"/>
    </source>
</evidence>
<dbReference type="CDD" id="cd00086">
    <property type="entry name" value="homeodomain"/>
    <property type="match status" value="1"/>
</dbReference>